<protein>
    <submittedName>
        <fullName evidence="1">Uncharacterized protein</fullName>
    </submittedName>
</protein>
<dbReference type="AlphaFoldDB" id="A0AAV4PAF0"/>
<accession>A0AAV4PAF0</accession>
<reference evidence="1 2" key="1">
    <citation type="submission" date="2021-06" db="EMBL/GenBank/DDBJ databases">
        <title>Caerostris extrusa draft genome.</title>
        <authorList>
            <person name="Kono N."/>
            <person name="Arakawa K."/>
        </authorList>
    </citation>
    <scope>NUCLEOTIDE SEQUENCE [LARGE SCALE GENOMIC DNA]</scope>
</reference>
<dbReference type="Proteomes" id="UP001054945">
    <property type="component" value="Unassembled WGS sequence"/>
</dbReference>
<sequence length="140" mass="16566">MDEILILCAKEDFLFWTGIKRTFRLRNGFPLQLAPDNYKGLIYLWPAFRSAAFSHFYKEEKNYFMGMDEILILCAKEDFLFWTGIKRTFRLRNGFPLQLAPDNYKGLIYLRPGILKWAFHPMRDIPSCQIVLSKSVSRTL</sequence>
<evidence type="ECO:0000313" key="1">
    <source>
        <dbReference type="EMBL" id="GIX94003.1"/>
    </source>
</evidence>
<name>A0AAV4PAF0_CAEEX</name>
<proteinExistence type="predicted"/>
<comment type="caution">
    <text evidence="1">The sequence shown here is derived from an EMBL/GenBank/DDBJ whole genome shotgun (WGS) entry which is preliminary data.</text>
</comment>
<dbReference type="EMBL" id="BPLR01004325">
    <property type="protein sequence ID" value="GIX94003.1"/>
    <property type="molecule type" value="Genomic_DNA"/>
</dbReference>
<keyword evidence="2" id="KW-1185">Reference proteome</keyword>
<organism evidence="1 2">
    <name type="scientific">Caerostris extrusa</name>
    <name type="common">Bark spider</name>
    <name type="synonym">Caerostris bankana</name>
    <dbReference type="NCBI Taxonomy" id="172846"/>
    <lineage>
        <taxon>Eukaryota</taxon>
        <taxon>Metazoa</taxon>
        <taxon>Ecdysozoa</taxon>
        <taxon>Arthropoda</taxon>
        <taxon>Chelicerata</taxon>
        <taxon>Arachnida</taxon>
        <taxon>Araneae</taxon>
        <taxon>Araneomorphae</taxon>
        <taxon>Entelegynae</taxon>
        <taxon>Araneoidea</taxon>
        <taxon>Araneidae</taxon>
        <taxon>Caerostris</taxon>
    </lineage>
</organism>
<evidence type="ECO:0000313" key="2">
    <source>
        <dbReference type="Proteomes" id="UP001054945"/>
    </source>
</evidence>
<gene>
    <name evidence="1" type="ORF">CEXT_459961</name>
</gene>